<gene>
    <name evidence="9" type="ORF">WIS52_02400</name>
</gene>
<evidence type="ECO:0000256" key="6">
    <source>
        <dbReference type="ARBA" id="ARBA00023136"/>
    </source>
</evidence>
<dbReference type="PANTHER" id="PTHR23513">
    <property type="entry name" value="INTEGRAL MEMBRANE EFFLUX PROTEIN-RELATED"/>
    <property type="match status" value="1"/>
</dbReference>
<evidence type="ECO:0000256" key="5">
    <source>
        <dbReference type="ARBA" id="ARBA00022989"/>
    </source>
</evidence>
<protein>
    <submittedName>
        <fullName evidence="9">MFS transporter</fullName>
    </submittedName>
</protein>
<feature type="domain" description="Major facilitator superfamily (MFS) profile" evidence="8">
    <location>
        <begin position="1"/>
        <end position="189"/>
    </location>
</feature>
<keyword evidence="10" id="KW-1185">Reference proteome</keyword>
<comment type="caution">
    <text evidence="9">The sequence shown here is derived from an EMBL/GenBank/DDBJ whole genome shotgun (WGS) entry which is preliminary data.</text>
</comment>
<evidence type="ECO:0000256" key="2">
    <source>
        <dbReference type="ARBA" id="ARBA00022448"/>
    </source>
</evidence>
<dbReference type="SUPFAM" id="SSF103473">
    <property type="entry name" value="MFS general substrate transporter"/>
    <property type="match status" value="1"/>
</dbReference>
<name>A0ABV1K4E0_9PSEU</name>
<dbReference type="Proteomes" id="UP001494902">
    <property type="component" value="Unassembled WGS sequence"/>
</dbReference>
<dbReference type="EMBL" id="JBEDNQ010000001">
    <property type="protein sequence ID" value="MEQ3549310.1"/>
    <property type="molecule type" value="Genomic_DNA"/>
</dbReference>
<evidence type="ECO:0000256" key="1">
    <source>
        <dbReference type="ARBA" id="ARBA00004429"/>
    </source>
</evidence>
<evidence type="ECO:0000256" key="4">
    <source>
        <dbReference type="ARBA" id="ARBA00022692"/>
    </source>
</evidence>
<feature type="transmembrane region" description="Helical" evidence="7">
    <location>
        <begin position="157"/>
        <end position="177"/>
    </location>
</feature>
<keyword evidence="2" id="KW-0813">Transport</keyword>
<keyword evidence="5 7" id="KW-1133">Transmembrane helix</keyword>
<keyword evidence="4 7" id="KW-0812">Transmembrane</keyword>
<dbReference type="InterPro" id="IPR020846">
    <property type="entry name" value="MFS_dom"/>
</dbReference>
<feature type="transmembrane region" description="Helical" evidence="7">
    <location>
        <begin position="40"/>
        <end position="65"/>
    </location>
</feature>
<evidence type="ECO:0000259" key="8">
    <source>
        <dbReference type="PROSITE" id="PS50850"/>
    </source>
</evidence>
<dbReference type="InterPro" id="IPR010290">
    <property type="entry name" value="TM_effector"/>
</dbReference>
<dbReference type="PANTHER" id="PTHR23513:SF9">
    <property type="entry name" value="ENTEROBACTIN EXPORTER ENTS"/>
    <property type="match status" value="1"/>
</dbReference>
<sequence length="189" mass="18467">MALADAVGALGVDLAACLLAFPVALFPMVNEVRFGGDPRITGAFLSALAVGGLLAALFSGAVTGIRRSGAVQLTAALSWGLAVAGFGLAGHLGAALVCLLVAGAADSISVIVRAALVQAETPDAYRGRVSSTELVAGIAGPELGNVRGGLVASLTSAPVALVTGGLAAAAVIGVIGARNRPLRDYRAPG</sequence>
<dbReference type="Pfam" id="PF05977">
    <property type="entry name" value="MFS_3"/>
    <property type="match status" value="1"/>
</dbReference>
<feature type="transmembrane region" description="Helical" evidence="7">
    <location>
        <begin position="77"/>
        <end position="102"/>
    </location>
</feature>
<proteinExistence type="predicted"/>
<reference evidence="9 10" key="1">
    <citation type="submission" date="2024-03" db="EMBL/GenBank/DDBJ databases">
        <title>Draft genome sequence of Pseudonocardia nematodicida JCM 31783.</title>
        <authorList>
            <person name="Butdee W."/>
            <person name="Duangmal K."/>
        </authorList>
    </citation>
    <scope>NUCLEOTIDE SEQUENCE [LARGE SCALE GENOMIC DNA]</scope>
    <source>
        <strain evidence="9 10">JCM 31783</strain>
    </source>
</reference>
<evidence type="ECO:0000256" key="7">
    <source>
        <dbReference type="SAM" id="Phobius"/>
    </source>
</evidence>
<organism evidence="9 10">
    <name type="scientific">Pseudonocardia nematodicida</name>
    <dbReference type="NCBI Taxonomy" id="1206997"/>
    <lineage>
        <taxon>Bacteria</taxon>
        <taxon>Bacillati</taxon>
        <taxon>Actinomycetota</taxon>
        <taxon>Actinomycetes</taxon>
        <taxon>Pseudonocardiales</taxon>
        <taxon>Pseudonocardiaceae</taxon>
        <taxon>Pseudonocardia</taxon>
    </lineage>
</organism>
<evidence type="ECO:0000256" key="3">
    <source>
        <dbReference type="ARBA" id="ARBA00022475"/>
    </source>
</evidence>
<feature type="transmembrane region" description="Helical" evidence="7">
    <location>
        <begin position="7"/>
        <end position="28"/>
    </location>
</feature>
<dbReference type="PROSITE" id="PS50850">
    <property type="entry name" value="MFS"/>
    <property type="match status" value="1"/>
</dbReference>
<accession>A0ABV1K4E0</accession>
<comment type="subcellular location">
    <subcellularLocation>
        <location evidence="1">Cell inner membrane</location>
        <topology evidence="1">Multi-pass membrane protein</topology>
    </subcellularLocation>
</comment>
<dbReference type="Gene3D" id="1.20.1250.20">
    <property type="entry name" value="MFS general substrate transporter like domains"/>
    <property type="match status" value="1"/>
</dbReference>
<dbReference type="InterPro" id="IPR036259">
    <property type="entry name" value="MFS_trans_sf"/>
</dbReference>
<evidence type="ECO:0000313" key="9">
    <source>
        <dbReference type="EMBL" id="MEQ3549310.1"/>
    </source>
</evidence>
<keyword evidence="3" id="KW-1003">Cell membrane</keyword>
<evidence type="ECO:0000313" key="10">
    <source>
        <dbReference type="Proteomes" id="UP001494902"/>
    </source>
</evidence>
<dbReference type="RefSeq" id="WP_349296393.1">
    <property type="nucleotide sequence ID" value="NZ_JBEDNQ010000001.1"/>
</dbReference>
<keyword evidence="6 7" id="KW-0472">Membrane</keyword>